<dbReference type="Pfam" id="PF12609">
    <property type="entry name" value="DUF3774"/>
    <property type="match status" value="1"/>
</dbReference>
<dbReference type="EnsemblPlants" id="Solyc05g015515.1.1">
    <property type="protein sequence ID" value="Solyc05g015515.1.1"/>
    <property type="gene ID" value="Solyc05g015515.1"/>
</dbReference>
<keyword evidence="2" id="KW-1185">Reference proteome</keyword>
<reference evidence="1" key="2">
    <citation type="submission" date="2019-01" db="UniProtKB">
        <authorList>
            <consortium name="EnsemblPlants"/>
        </authorList>
    </citation>
    <scope>IDENTIFICATION</scope>
    <source>
        <strain evidence="1">cv. Heinz 1706</strain>
    </source>
</reference>
<dbReference type="InterPro" id="IPR022251">
    <property type="entry name" value="DUF3774_wound-induced"/>
</dbReference>
<proteinExistence type="predicted"/>
<evidence type="ECO:0000313" key="1">
    <source>
        <dbReference type="EnsemblPlants" id="Solyc05g015515.1.1"/>
    </source>
</evidence>
<dbReference type="Proteomes" id="UP000004994">
    <property type="component" value="Chromosome 5"/>
</dbReference>
<accession>A0A3Q7GHC6</accession>
<dbReference type="InParanoid" id="A0A3Q7GHC6"/>
<organism evidence="1">
    <name type="scientific">Solanum lycopersicum</name>
    <name type="common">Tomato</name>
    <name type="synonym">Lycopersicon esculentum</name>
    <dbReference type="NCBI Taxonomy" id="4081"/>
    <lineage>
        <taxon>Eukaryota</taxon>
        <taxon>Viridiplantae</taxon>
        <taxon>Streptophyta</taxon>
        <taxon>Embryophyta</taxon>
        <taxon>Tracheophyta</taxon>
        <taxon>Spermatophyta</taxon>
        <taxon>Magnoliopsida</taxon>
        <taxon>eudicotyledons</taxon>
        <taxon>Gunneridae</taxon>
        <taxon>Pentapetalae</taxon>
        <taxon>asterids</taxon>
        <taxon>lamiids</taxon>
        <taxon>Solanales</taxon>
        <taxon>Solanaceae</taxon>
        <taxon>Solanoideae</taxon>
        <taxon>Solaneae</taxon>
        <taxon>Solanum</taxon>
        <taxon>Solanum subgen. Lycopersicon</taxon>
    </lineage>
</organism>
<reference evidence="1" key="1">
    <citation type="journal article" date="2012" name="Nature">
        <title>The tomato genome sequence provides insights into fleshy fruit evolution.</title>
        <authorList>
            <consortium name="Tomato Genome Consortium"/>
        </authorList>
    </citation>
    <scope>NUCLEOTIDE SEQUENCE [LARGE SCALE GENOMIC DNA]</scope>
    <source>
        <strain evidence="1">cv. Heinz 1706</strain>
    </source>
</reference>
<protein>
    <submittedName>
        <fullName evidence="1">Uncharacterized protein</fullName>
    </submittedName>
</protein>
<dbReference type="Gramene" id="Solyc05g015515.1.1">
    <property type="protein sequence ID" value="Solyc05g015515.1.1"/>
    <property type="gene ID" value="Solyc05g015515.1"/>
</dbReference>
<dbReference type="AlphaFoldDB" id="A0A3Q7GHC6"/>
<name>A0A3Q7GHC6_SOLLC</name>
<sequence length="69" mass="7802">MQQQQRDRPESSIHHYAKFNLIASTNTSARRFSTESSSAVVCGEKLRKTEATLSKVIDLNCWGPSTVRF</sequence>
<evidence type="ECO:0000313" key="2">
    <source>
        <dbReference type="Proteomes" id="UP000004994"/>
    </source>
</evidence>